<reference evidence="3" key="1">
    <citation type="submission" date="2015-08" db="EMBL/GenBank/DDBJ databases">
        <authorList>
            <person name="Babu N.S."/>
            <person name="Beckwith C.J."/>
            <person name="Beseler K.G."/>
            <person name="Brison A."/>
            <person name="Carone J.V."/>
            <person name="Caskin T.P."/>
            <person name="Diamond M."/>
            <person name="Durham M.E."/>
            <person name="Foxe J.M."/>
            <person name="Go M."/>
            <person name="Henderson B.A."/>
            <person name="Jones I.B."/>
            <person name="McGettigan J.A."/>
            <person name="Micheletti S.J."/>
            <person name="Nasrallah M.E."/>
            <person name="Ortiz D."/>
            <person name="Piller C.R."/>
            <person name="Privatt S.R."/>
            <person name="Schneider S.L."/>
            <person name="Sharp S."/>
            <person name="Smith T.C."/>
            <person name="Stanton J.D."/>
            <person name="Ullery H.E."/>
            <person name="Wilson R.J."/>
            <person name="Serrano M.G."/>
            <person name="Buck G."/>
            <person name="Lee V."/>
            <person name="Wang Y."/>
            <person name="Carvalho R."/>
            <person name="Voegtly L."/>
            <person name="Shi R."/>
            <person name="Duckworth R."/>
            <person name="Johnson A."/>
            <person name="Loviza R."/>
            <person name="Walstead R."/>
            <person name="Shah Z."/>
            <person name="Kiflezghi M."/>
            <person name="Wade K."/>
            <person name="Ball S.L."/>
            <person name="Bradley K.W."/>
            <person name="Asai D.J."/>
            <person name="Bowman C.A."/>
            <person name="Russell D.A."/>
            <person name="Pope W.H."/>
            <person name="Jacobs-Sera D."/>
            <person name="Hendrix R.W."/>
            <person name="Hatfull G.F."/>
        </authorList>
    </citation>
    <scope>NUCLEOTIDE SEQUENCE [LARGE SCALE GENOMIC DNA]</scope>
    <source>
        <strain evidence="3">JCM 19170</strain>
    </source>
</reference>
<dbReference type="OrthoDB" id="56632at2"/>
<protein>
    <submittedName>
        <fullName evidence="2">Phenylacetate-coenzyme A ligase PaaK, adenylate-forming domain family</fullName>
    </submittedName>
</protein>
<gene>
    <name evidence="2" type="ORF">Ga0061068_10451</name>
</gene>
<organism evidence="2 3">
    <name type="scientific">Tepidiphilus thermophilus</name>
    <dbReference type="NCBI Taxonomy" id="876478"/>
    <lineage>
        <taxon>Bacteria</taxon>
        <taxon>Pseudomonadati</taxon>
        <taxon>Pseudomonadota</taxon>
        <taxon>Hydrogenophilia</taxon>
        <taxon>Hydrogenophilales</taxon>
        <taxon>Hydrogenophilaceae</taxon>
        <taxon>Tepidiphilus</taxon>
    </lineage>
</organism>
<dbReference type="InterPro" id="IPR000873">
    <property type="entry name" value="AMP-dep_synth/lig_dom"/>
</dbReference>
<proteinExistence type="predicted"/>
<dbReference type="GO" id="GO:0016874">
    <property type="term" value="F:ligase activity"/>
    <property type="evidence" value="ECO:0007669"/>
    <property type="project" value="UniProtKB-KW"/>
</dbReference>
<dbReference type="Pfam" id="PF00501">
    <property type="entry name" value="AMP-binding"/>
    <property type="match status" value="1"/>
</dbReference>
<dbReference type="Gene3D" id="3.40.50.12780">
    <property type="entry name" value="N-terminal domain of ligase-like"/>
    <property type="match status" value="1"/>
</dbReference>
<name>A0A0K6ITY8_9PROT</name>
<dbReference type="InterPro" id="IPR042099">
    <property type="entry name" value="ANL_N_sf"/>
</dbReference>
<dbReference type="SUPFAM" id="SSF56801">
    <property type="entry name" value="Acetyl-CoA synthetase-like"/>
    <property type="match status" value="1"/>
</dbReference>
<keyword evidence="2" id="KW-0436">Ligase</keyword>
<evidence type="ECO:0000313" key="3">
    <source>
        <dbReference type="Proteomes" id="UP000182108"/>
    </source>
</evidence>
<feature type="domain" description="AMP-dependent synthetase/ligase" evidence="1">
    <location>
        <begin position="147"/>
        <end position="285"/>
    </location>
</feature>
<dbReference type="Proteomes" id="UP000182108">
    <property type="component" value="Unassembled WGS sequence"/>
</dbReference>
<dbReference type="InterPro" id="IPR045851">
    <property type="entry name" value="AMP-bd_C_sf"/>
</dbReference>
<sequence>MTQGTTRAARRRYYDERETWPQERREADLFARLPAQIAHAKAHAPAYARLLADIDPSEITSRAALARLPVVRKSELLELQQRERPFGGFAAVGWGREVLRVFASPGPIYEPEGNRPDHYRVARALFAAGFGEGDLVQNTFSYHMTPAGSMMETGAHALGCTVFPAGVGQTELQVQAIADLKPNAYTGTPSFLRILIHKCREAGVALSLRKAFVSGEAFPPALQREVAEAGIDAYQGYATADLGLVAYETEAREGLVLDEDVIVEIVRPGGSEPVPEGEVGEVVVTTFNPVYPLIRFGTGDLSAVLPGISPCGRTNTRIRGWLGRADQTTKVKGMFVHPSQVLAVASRHPEVRRARLVVENPNLSDVMILECEVAQGDNDLRQAIETSLREITKLRGEVRFVPPGSLPNDGKVIDDRRKYD</sequence>
<keyword evidence="3" id="KW-1185">Reference proteome</keyword>
<dbReference type="RefSeq" id="WP_055423255.1">
    <property type="nucleotide sequence ID" value="NZ_CYHH01000004.1"/>
</dbReference>
<evidence type="ECO:0000313" key="2">
    <source>
        <dbReference type="EMBL" id="CUB06797.1"/>
    </source>
</evidence>
<dbReference type="EMBL" id="CYHH01000004">
    <property type="protein sequence ID" value="CUB06797.1"/>
    <property type="molecule type" value="Genomic_DNA"/>
</dbReference>
<dbReference type="PANTHER" id="PTHR43845">
    <property type="entry name" value="BLR5969 PROTEIN"/>
    <property type="match status" value="1"/>
</dbReference>
<dbReference type="AlphaFoldDB" id="A0A0K6ITY8"/>
<dbReference type="PANTHER" id="PTHR43845:SF1">
    <property type="entry name" value="BLR5969 PROTEIN"/>
    <property type="match status" value="1"/>
</dbReference>
<accession>A0A0K6ITY8</accession>
<dbReference type="Gene3D" id="3.30.300.30">
    <property type="match status" value="1"/>
</dbReference>
<evidence type="ECO:0000259" key="1">
    <source>
        <dbReference type="Pfam" id="PF00501"/>
    </source>
</evidence>